<feature type="domain" description="RRM" evidence="11">
    <location>
        <begin position="358"/>
        <end position="435"/>
    </location>
</feature>
<accession>A0A8S2A0M0</accession>
<gene>
    <name evidence="12" type="ORF">AARE701A_LOCUS7102</name>
</gene>
<dbReference type="Pfam" id="PF00076">
    <property type="entry name" value="RRM_1"/>
    <property type="match status" value="2"/>
</dbReference>
<feature type="compositionally biased region" description="Basic and acidic residues" evidence="9">
    <location>
        <begin position="308"/>
        <end position="335"/>
    </location>
</feature>
<protein>
    <recommendedName>
        <fullName evidence="11">RRM domain-containing protein</fullName>
    </recommendedName>
</protein>
<dbReference type="InterPro" id="IPR012677">
    <property type="entry name" value="Nucleotide-bd_a/b_plait_sf"/>
</dbReference>
<feature type="domain" description="RRM" evidence="11">
    <location>
        <begin position="190"/>
        <end position="269"/>
    </location>
</feature>
<evidence type="ECO:0000256" key="4">
    <source>
        <dbReference type="ARBA" id="ARBA00022692"/>
    </source>
</evidence>
<feature type="compositionally biased region" description="Polar residues" evidence="9">
    <location>
        <begin position="1"/>
        <end position="13"/>
    </location>
</feature>
<name>A0A8S2A0M0_ARAAE</name>
<evidence type="ECO:0000313" key="12">
    <source>
        <dbReference type="EMBL" id="CAE5967157.1"/>
    </source>
</evidence>
<evidence type="ECO:0000256" key="2">
    <source>
        <dbReference type="ARBA" id="ARBA00004127"/>
    </source>
</evidence>
<dbReference type="Pfam" id="PF03208">
    <property type="entry name" value="PRA1"/>
    <property type="match status" value="1"/>
</dbReference>
<evidence type="ECO:0000256" key="7">
    <source>
        <dbReference type="ARBA" id="ARBA00023136"/>
    </source>
</evidence>
<feature type="compositionally biased region" description="Acidic residues" evidence="9">
    <location>
        <begin position="298"/>
        <end position="307"/>
    </location>
</feature>
<sequence>MTNNNAIPTSSHASPAANHESISRAKQHIKDGLATRRPWRVMFDFHSMGLPHDVSDAFSKIRTNLAYFRSNYAIVVLNVIFFSLIWHPTSLIVFAGLVFLWIFLYFLRDEPLKVFRFQIDDRAVLIGLSVITIVLLLLTNATFNIVAALVAGAVLVLIHAVVRKTEDLFLVEEAATTDLPQFADEPGAINTLFVSGLPNDVKAREIHNLFRRRHGFESCQLKYTGRGDQVVAFATFTSHRFAMAAMNELNGVKFDPQTGSTLHIELARSNSRRKERPGSGPYVVIDNRNKEPSKSQDDQSDEGDSDPDEAHEPGNNDSPKENDNAKSEADSEADSKAPSANGHLEKASEGGSGARACSTLFIANLGPNCTEDELKQLLSRYPGFNILKIRARGGMPVAFADFEEIEQATDAMNELQGNLLSSSDRGGMHIEYARSKMRKQ</sequence>
<evidence type="ECO:0000256" key="8">
    <source>
        <dbReference type="PROSITE-ProRule" id="PRU00176"/>
    </source>
</evidence>
<dbReference type="SMART" id="SM00360">
    <property type="entry name" value="RRM"/>
    <property type="match status" value="2"/>
</dbReference>
<feature type="region of interest" description="Disordered" evidence="9">
    <location>
        <begin position="1"/>
        <end position="22"/>
    </location>
</feature>
<dbReference type="GO" id="GO:0003723">
    <property type="term" value="F:RNA binding"/>
    <property type="evidence" value="ECO:0007669"/>
    <property type="project" value="UniProtKB-UniRule"/>
</dbReference>
<dbReference type="InterPro" id="IPR035979">
    <property type="entry name" value="RBD_domain_sf"/>
</dbReference>
<evidence type="ECO:0000256" key="10">
    <source>
        <dbReference type="SAM" id="Phobius"/>
    </source>
</evidence>
<feature type="transmembrane region" description="Helical" evidence="10">
    <location>
        <begin position="119"/>
        <end position="139"/>
    </location>
</feature>
<keyword evidence="4 10" id="KW-0812">Transmembrane</keyword>
<dbReference type="GO" id="GO:0016192">
    <property type="term" value="P:vesicle-mediated transport"/>
    <property type="evidence" value="ECO:0007669"/>
    <property type="project" value="UniProtKB-ARBA"/>
</dbReference>
<dbReference type="PANTHER" id="PTHR10501">
    <property type="entry name" value="U1 SMALL NUCLEAR RIBONUCLEOPROTEIN A/U2 SMALL NUCLEAR RIBONUCLEOPROTEIN B"/>
    <property type="match status" value="1"/>
</dbReference>
<evidence type="ECO:0000256" key="3">
    <source>
        <dbReference type="ARBA" id="ARBA00006483"/>
    </source>
</evidence>
<dbReference type="InterPro" id="IPR004895">
    <property type="entry name" value="Prenylated_rab_accept_PRA1"/>
</dbReference>
<keyword evidence="7 10" id="KW-0472">Membrane</keyword>
<dbReference type="CDD" id="cd12245">
    <property type="entry name" value="RRM_scw1_like"/>
    <property type="match status" value="1"/>
</dbReference>
<dbReference type="InterPro" id="IPR000504">
    <property type="entry name" value="RRM_dom"/>
</dbReference>
<dbReference type="GO" id="GO:0005783">
    <property type="term" value="C:endoplasmic reticulum"/>
    <property type="evidence" value="ECO:0007669"/>
    <property type="project" value="UniProtKB-ARBA"/>
</dbReference>
<keyword evidence="5 8" id="KW-0694">RNA-binding</keyword>
<feature type="region of interest" description="Disordered" evidence="9">
    <location>
        <begin position="266"/>
        <end position="353"/>
    </location>
</feature>
<keyword evidence="13" id="KW-1185">Reference proteome</keyword>
<evidence type="ECO:0000256" key="6">
    <source>
        <dbReference type="ARBA" id="ARBA00022989"/>
    </source>
</evidence>
<dbReference type="SUPFAM" id="SSF54928">
    <property type="entry name" value="RNA-binding domain, RBD"/>
    <property type="match status" value="1"/>
</dbReference>
<proteinExistence type="inferred from homology"/>
<dbReference type="AlphaFoldDB" id="A0A8S2A0M0"/>
<comment type="function">
    <text evidence="1">May be involved in both secretory and endocytic intracellular trafficking in the endosomal/prevacuolar compartments.</text>
</comment>
<dbReference type="FunFam" id="3.30.70.330:FF:000335">
    <property type="entry name" value="RNA-binding protein with multiple splicing 2"/>
    <property type="match status" value="1"/>
</dbReference>
<feature type="transmembrane region" description="Helical" evidence="10">
    <location>
        <begin position="91"/>
        <end position="107"/>
    </location>
</feature>
<feature type="transmembrane region" description="Helical" evidence="10">
    <location>
        <begin position="66"/>
        <end position="85"/>
    </location>
</feature>
<evidence type="ECO:0000256" key="9">
    <source>
        <dbReference type="SAM" id="MobiDB-lite"/>
    </source>
</evidence>
<organism evidence="12 13">
    <name type="scientific">Arabidopsis arenosa</name>
    <name type="common">Sand rock-cress</name>
    <name type="synonym">Cardaminopsis arenosa</name>
    <dbReference type="NCBI Taxonomy" id="38785"/>
    <lineage>
        <taxon>Eukaryota</taxon>
        <taxon>Viridiplantae</taxon>
        <taxon>Streptophyta</taxon>
        <taxon>Embryophyta</taxon>
        <taxon>Tracheophyta</taxon>
        <taxon>Spermatophyta</taxon>
        <taxon>Magnoliopsida</taxon>
        <taxon>eudicotyledons</taxon>
        <taxon>Gunneridae</taxon>
        <taxon>Pentapetalae</taxon>
        <taxon>rosids</taxon>
        <taxon>malvids</taxon>
        <taxon>Brassicales</taxon>
        <taxon>Brassicaceae</taxon>
        <taxon>Camelineae</taxon>
        <taxon>Arabidopsis</taxon>
    </lineage>
</organism>
<keyword evidence="6 10" id="KW-1133">Transmembrane helix</keyword>
<evidence type="ECO:0000256" key="5">
    <source>
        <dbReference type="ARBA" id="ARBA00022884"/>
    </source>
</evidence>
<comment type="subcellular location">
    <subcellularLocation>
        <location evidence="2">Endomembrane system</location>
        <topology evidence="2">Multi-pass membrane protein</topology>
    </subcellularLocation>
</comment>
<evidence type="ECO:0000259" key="11">
    <source>
        <dbReference type="PROSITE" id="PS50102"/>
    </source>
</evidence>
<evidence type="ECO:0000313" key="13">
    <source>
        <dbReference type="Proteomes" id="UP000682877"/>
    </source>
</evidence>
<dbReference type="EMBL" id="LR999453">
    <property type="protein sequence ID" value="CAE5967157.1"/>
    <property type="molecule type" value="Genomic_DNA"/>
</dbReference>
<dbReference type="PROSITE" id="PS50102">
    <property type="entry name" value="RRM"/>
    <property type="match status" value="2"/>
</dbReference>
<evidence type="ECO:0000256" key="1">
    <source>
        <dbReference type="ARBA" id="ARBA00002501"/>
    </source>
</evidence>
<comment type="similarity">
    <text evidence="3">Belongs to the PRA1 family.</text>
</comment>
<dbReference type="Proteomes" id="UP000682877">
    <property type="component" value="Chromosome 3"/>
</dbReference>
<feature type="compositionally biased region" description="Basic and acidic residues" evidence="9">
    <location>
        <begin position="287"/>
        <end position="297"/>
    </location>
</feature>
<dbReference type="Gene3D" id="3.30.70.330">
    <property type="match status" value="2"/>
</dbReference>
<dbReference type="FunFam" id="3.30.70.330:FF:000404">
    <property type="entry name" value="RNA-binding protein with multiple splicing"/>
    <property type="match status" value="1"/>
</dbReference>
<reference evidence="12" key="1">
    <citation type="submission" date="2021-01" db="EMBL/GenBank/DDBJ databases">
        <authorList>
            <person name="Bezrukov I."/>
        </authorList>
    </citation>
    <scope>NUCLEOTIDE SEQUENCE</scope>
</reference>